<protein>
    <recommendedName>
        <fullName evidence="7">ATP-dependent RNA helicase</fullName>
        <ecNumber evidence="7">3.6.4.13</ecNumber>
    </recommendedName>
</protein>
<dbReference type="Gene3D" id="3.40.50.300">
    <property type="entry name" value="P-loop containing nucleotide triphosphate hydrolases"/>
    <property type="match status" value="2"/>
</dbReference>
<comment type="catalytic activity">
    <reaction evidence="7">
        <text>ATP + H2O = ADP + phosphate + H(+)</text>
        <dbReference type="Rhea" id="RHEA:13065"/>
        <dbReference type="ChEBI" id="CHEBI:15377"/>
        <dbReference type="ChEBI" id="CHEBI:15378"/>
        <dbReference type="ChEBI" id="CHEBI:30616"/>
        <dbReference type="ChEBI" id="CHEBI:43474"/>
        <dbReference type="ChEBI" id="CHEBI:456216"/>
        <dbReference type="EC" id="3.6.4.13"/>
    </reaction>
</comment>
<name>A0A9P8T525_9ASCO</name>
<comment type="similarity">
    <text evidence="6">Belongs to the DEAD box helicase family.</text>
</comment>
<dbReference type="GO" id="GO:0005524">
    <property type="term" value="F:ATP binding"/>
    <property type="evidence" value="ECO:0007669"/>
    <property type="project" value="UniProtKB-UniRule"/>
</dbReference>
<evidence type="ECO:0000313" key="12">
    <source>
        <dbReference type="Proteomes" id="UP000769528"/>
    </source>
</evidence>
<dbReference type="InterPro" id="IPR001650">
    <property type="entry name" value="Helicase_C-like"/>
</dbReference>
<feature type="region of interest" description="Disordered" evidence="8">
    <location>
        <begin position="1"/>
        <end position="88"/>
    </location>
</feature>
<dbReference type="PROSITE" id="PS51192">
    <property type="entry name" value="HELICASE_ATP_BIND_1"/>
    <property type="match status" value="1"/>
</dbReference>
<dbReference type="SUPFAM" id="SSF52540">
    <property type="entry name" value="P-loop containing nucleoside triphosphate hydrolases"/>
    <property type="match status" value="2"/>
</dbReference>
<dbReference type="GO" id="GO:0070013">
    <property type="term" value="C:intracellular organelle lumen"/>
    <property type="evidence" value="ECO:0007669"/>
    <property type="project" value="UniProtKB-ARBA"/>
</dbReference>
<evidence type="ECO:0000259" key="9">
    <source>
        <dbReference type="PROSITE" id="PS51192"/>
    </source>
</evidence>
<dbReference type="GO" id="GO:0003723">
    <property type="term" value="F:RNA binding"/>
    <property type="evidence" value="ECO:0007669"/>
    <property type="project" value="UniProtKB-UniRule"/>
</dbReference>
<keyword evidence="2 6" id="KW-0378">Hydrolase</keyword>
<evidence type="ECO:0000256" key="1">
    <source>
        <dbReference type="ARBA" id="ARBA00022741"/>
    </source>
</evidence>
<evidence type="ECO:0000256" key="5">
    <source>
        <dbReference type="ARBA" id="ARBA00022884"/>
    </source>
</evidence>
<dbReference type="Pfam" id="PF00270">
    <property type="entry name" value="DEAD"/>
    <property type="match status" value="1"/>
</dbReference>
<reference evidence="11" key="2">
    <citation type="submission" date="2021-01" db="EMBL/GenBank/DDBJ databases">
        <authorList>
            <person name="Schikora-Tamarit M.A."/>
        </authorList>
    </citation>
    <scope>NUCLEOTIDE SEQUENCE</scope>
    <source>
        <strain evidence="11">CBS6341</strain>
    </source>
</reference>
<evidence type="ECO:0000256" key="8">
    <source>
        <dbReference type="SAM" id="MobiDB-lite"/>
    </source>
</evidence>
<dbReference type="Pfam" id="PF00271">
    <property type="entry name" value="Helicase_C"/>
    <property type="match status" value="1"/>
</dbReference>
<comment type="function">
    <text evidence="7">RNA helicase.</text>
</comment>
<dbReference type="InterPro" id="IPR027417">
    <property type="entry name" value="P-loop_NTPase"/>
</dbReference>
<keyword evidence="5 7" id="KW-0694">RNA-binding</keyword>
<dbReference type="GO" id="GO:0016787">
    <property type="term" value="F:hydrolase activity"/>
    <property type="evidence" value="ECO:0007669"/>
    <property type="project" value="UniProtKB-KW"/>
</dbReference>
<comment type="domain">
    <text evidence="7">The Q motif is unique to and characteristic of the DEAD box family of RNA helicases and controls ATP binding and hydrolysis.</text>
</comment>
<dbReference type="PROSITE" id="PS51194">
    <property type="entry name" value="HELICASE_CTER"/>
    <property type="match status" value="1"/>
</dbReference>
<gene>
    <name evidence="11" type="ORF">WICMUC_005627</name>
</gene>
<dbReference type="SMART" id="SM00490">
    <property type="entry name" value="HELICc"/>
    <property type="match status" value="1"/>
</dbReference>
<dbReference type="PROSITE" id="PS00039">
    <property type="entry name" value="DEAD_ATP_HELICASE"/>
    <property type="match status" value="1"/>
</dbReference>
<feature type="compositionally biased region" description="Acidic residues" evidence="8">
    <location>
        <begin position="35"/>
        <end position="71"/>
    </location>
</feature>
<feature type="domain" description="Helicase ATP-binding" evidence="9">
    <location>
        <begin position="241"/>
        <end position="430"/>
    </location>
</feature>
<evidence type="ECO:0000256" key="4">
    <source>
        <dbReference type="ARBA" id="ARBA00022840"/>
    </source>
</evidence>
<dbReference type="AlphaFoldDB" id="A0A9P8T525"/>
<evidence type="ECO:0000313" key="11">
    <source>
        <dbReference type="EMBL" id="KAH3666558.1"/>
    </source>
</evidence>
<comment type="caution">
    <text evidence="11">The sequence shown here is derived from an EMBL/GenBank/DDBJ whole genome shotgun (WGS) entry which is preliminary data.</text>
</comment>
<evidence type="ECO:0000259" key="10">
    <source>
        <dbReference type="PROSITE" id="PS51194"/>
    </source>
</evidence>
<dbReference type="CDD" id="cd18787">
    <property type="entry name" value="SF2_C_DEAD"/>
    <property type="match status" value="1"/>
</dbReference>
<dbReference type="EC" id="3.6.4.13" evidence="7"/>
<keyword evidence="3 6" id="KW-0347">Helicase</keyword>
<dbReference type="GO" id="GO:0003724">
    <property type="term" value="F:RNA helicase activity"/>
    <property type="evidence" value="ECO:0007669"/>
    <property type="project" value="UniProtKB-EC"/>
</dbReference>
<dbReference type="PANTHER" id="PTHR24031">
    <property type="entry name" value="RNA HELICASE"/>
    <property type="match status" value="1"/>
</dbReference>
<evidence type="ECO:0000256" key="2">
    <source>
        <dbReference type="ARBA" id="ARBA00022801"/>
    </source>
</evidence>
<dbReference type="InterPro" id="IPR011545">
    <property type="entry name" value="DEAD/DEAH_box_helicase_dom"/>
</dbReference>
<feature type="compositionally biased region" description="Basic and acidic residues" evidence="8">
    <location>
        <begin position="20"/>
        <end position="34"/>
    </location>
</feature>
<dbReference type="OrthoDB" id="3370at2759"/>
<dbReference type="InterPro" id="IPR014001">
    <property type="entry name" value="Helicase_ATP-bd"/>
</dbReference>
<accession>A0A9P8T525</accession>
<dbReference type="EMBL" id="JAEUBF010001436">
    <property type="protein sequence ID" value="KAH3666558.1"/>
    <property type="molecule type" value="Genomic_DNA"/>
</dbReference>
<dbReference type="SMART" id="SM00487">
    <property type="entry name" value="DEXDc"/>
    <property type="match status" value="1"/>
</dbReference>
<evidence type="ECO:0000256" key="7">
    <source>
        <dbReference type="RuleBase" id="RU365068"/>
    </source>
</evidence>
<keyword evidence="1 6" id="KW-0547">Nucleotide-binding</keyword>
<evidence type="ECO:0000256" key="6">
    <source>
        <dbReference type="RuleBase" id="RU000492"/>
    </source>
</evidence>
<dbReference type="InterPro" id="IPR000629">
    <property type="entry name" value="RNA-helicase_DEAD-box_CS"/>
</dbReference>
<feature type="domain" description="Helicase C-terminal" evidence="10">
    <location>
        <begin position="475"/>
        <end position="627"/>
    </location>
</feature>
<reference evidence="11" key="1">
    <citation type="journal article" date="2021" name="Open Biol.">
        <title>Shared evolutionary footprints suggest mitochondrial oxidative damage underlies multiple complex I losses in fungi.</title>
        <authorList>
            <person name="Schikora-Tamarit M.A."/>
            <person name="Marcet-Houben M."/>
            <person name="Nosek J."/>
            <person name="Gabaldon T."/>
        </authorList>
    </citation>
    <scope>NUCLEOTIDE SEQUENCE</scope>
    <source>
        <strain evidence="11">CBS6341</strain>
    </source>
</reference>
<keyword evidence="4 6" id="KW-0067">ATP-binding</keyword>
<organism evidence="11 12">
    <name type="scientific">Wickerhamomyces mucosus</name>
    <dbReference type="NCBI Taxonomy" id="1378264"/>
    <lineage>
        <taxon>Eukaryota</taxon>
        <taxon>Fungi</taxon>
        <taxon>Dikarya</taxon>
        <taxon>Ascomycota</taxon>
        <taxon>Saccharomycotina</taxon>
        <taxon>Saccharomycetes</taxon>
        <taxon>Phaffomycetales</taxon>
        <taxon>Wickerhamomycetaceae</taxon>
        <taxon>Wickerhamomyces</taxon>
    </lineage>
</organism>
<dbReference type="Proteomes" id="UP000769528">
    <property type="component" value="Unassembled WGS sequence"/>
</dbReference>
<proteinExistence type="inferred from homology"/>
<dbReference type="CDD" id="cd17956">
    <property type="entry name" value="DEADc_DDX51"/>
    <property type="match status" value="1"/>
</dbReference>
<sequence length="648" mass="73587">MFATRFDPSSIIEDQSGVKTVEDVIKSNKRKLESDDSENEAETDSEEDRDSEVDSDSEGDSNSEESSDDEENNSHNSNTELVSIETKDEIIVNDNNEIRHIVTSQEDEDIDMDDKVGVHDSKFSSIISRFNKSIAKSSNEVDNDESDSDEEILDQHNLAPLPQPELPRDHRLSRSYTNNNLSWLTKEPIYIKPEEVKPFSEFPLLSPKILNNLQTVLEFDNAFATQIKTLELLLPELSNTLNPKRFKGDLLVNASTGSGKTLAYSIPIIQSLQNRIVPKLSCIIIVPTKPLINQVYRTLVALSRGISINIVTLGTKDVSLKEESKKLLSNIPDIVISTPGRLVDHLNLESLSLKHLQWCIVDEADRLLNQSFQDWSNTLISRLNEVFDNSQNNNISQKFSLNFIKMIFSATLTTDPGKLTNLKFNNPRLIVVNDQEKLLKSDKKQIFSLPLKLQEFNLKFSSSSSSIKPLLLLKLINNKLVDSSRSNVLIFTNSNESTIRLSRLLFILQENLKLTINISNINSSMSKSQISKNLEQFSQGKINVLISTDLIARGIDILSIKHVINYDLPNSSREYVHRVGRTARANQNGFAYNFLIGKGEEKFFKSFEMDINRNDNDIRILDIDEIEQDWKDIYKASLKQLESEVYKK</sequence>
<keyword evidence="12" id="KW-1185">Reference proteome</keyword>
<evidence type="ECO:0000256" key="3">
    <source>
        <dbReference type="ARBA" id="ARBA00022806"/>
    </source>
</evidence>